<proteinExistence type="predicted"/>
<feature type="region of interest" description="Disordered" evidence="1">
    <location>
        <begin position="66"/>
        <end position="87"/>
    </location>
</feature>
<dbReference type="EMBL" id="BQKI01000001">
    <property type="protein sequence ID" value="GJM84637.1"/>
    <property type="molecule type" value="Genomic_DNA"/>
</dbReference>
<evidence type="ECO:0000313" key="3">
    <source>
        <dbReference type="Proteomes" id="UP001054889"/>
    </source>
</evidence>
<organism evidence="2 3">
    <name type="scientific">Eleusine coracana subsp. coracana</name>
    <dbReference type="NCBI Taxonomy" id="191504"/>
    <lineage>
        <taxon>Eukaryota</taxon>
        <taxon>Viridiplantae</taxon>
        <taxon>Streptophyta</taxon>
        <taxon>Embryophyta</taxon>
        <taxon>Tracheophyta</taxon>
        <taxon>Spermatophyta</taxon>
        <taxon>Magnoliopsida</taxon>
        <taxon>Liliopsida</taxon>
        <taxon>Poales</taxon>
        <taxon>Poaceae</taxon>
        <taxon>PACMAD clade</taxon>
        <taxon>Chloridoideae</taxon>
        <taxon>Cynodonteae</taxon>
        <taxon>Eleusininae</taxon>
        <taxon>Eleusine</taxon>
    </lineage>
</organism>
<comment type="caution">
    <text evidence="2">The sequence shown here is derived from an EMBL/GenBank/DDBJ whole genome shotgun (WGS) entry which is preliminary data.</text>
</comment>
<dbReference type="PANTHER" id="PTHR35097">
    <property type="entry name" value="GDSL ESTERASE/LIPASE"/>
    <property type="match status" value="1"/>
</dbReference>
<name>A0AAV5BFG1_ELECO</name>
<protein>
    <submittedName>
        <fullName evidence="2">Uncharacterized protein</fullName>
    </submittedName>
</protein>
<dbReference type="PANTHER" id="PTHR35097:SF2">
    <property type="entry name" value="OS10G0438300 PROTEIN"/>
    <property type="match status" value="1"/>
</dbReference>
<evidence type="ECO:0000313" key="2">
    <source>
        <dbReference type="EMBL" id="GJM84637.1"/>
    </source>
</evidence>
<evidence type="ECO:0000256" key="1">
    <source>
        <dbReference type="SAM" id="MobiDB-lite"/>
    </source>
</evidence>
<dbReference type="Proteomes" id="UP001054889">
    <property type="component" value="Unassembled WGS sequence"/>
</dbReference>
<keyword evidence="3" id="KW-1185">Reference proteome</keyword>
<reference evidence="2" key="1">
    <citation type="journal article" date="2018" name="DNA Res.">
        <title>Multiple hybrid de novo genome assembly of finger millet, an orphan allotetraploid crop.</title>
        <authorList>
            <person name="Hatakeyama M."/>
            <person name="Aluri S."/>
            <person name="Balachadran M.T."/>
            <person name="Sivarajan S.R."/>
            <person name="Patrignani A."/>
            <person name="Gruter S."/>
            <person name="Poveda L."/>
            <person name="Shimizu-Inatsugi R."/>
            <person name="Baeten J."/>
            <person name="Francoijs K.J."/>
            <person name="Nataraja K.N."/>
            <person name="Reddy Y.A.N."/>
            <person name="Phadnis S."/>
            <person name="Ravikumar R.L."/>
            <person name="Schlapbach R."/>
            <person name="Sreeman S.M."/>
            <person name="Shimizu K.K."/>
        </authorList>
    </citation>
    <scope>NUCLEOTIDE SEQUENCE</scope>
</reference>
<sequence length="209" mass="22799">MILVPFGAQCNDFLGDPRRLQNLQSQASFHGPPSFAEHHNCAAGLRIKGSRFTASFAELIFGSEKADSESGGANPGSLKPGKTATPVPEAETHLSVEVQRSASAPSVAVMVDCELYETIKAEGWFQIERSKHRPVRCGFSLSDTPENKLGWGVRMGGTAEGEEHQLHHQHLEGFLNLSFGKGSLQPGLVYAMEGDKWTPALFLRSSWFM</sequence>
<gene>
    <name evidence="2" type="primary">ga00326</name>
    <name evidence="2" type="ORF">PR202_ga00326</name>
</gene>
<dbReference type="AlphaFoldDB" id="A0AAV5BFG1"/>
<reference evidence="2" key="2">
    <citation type="submission" date="2021-12" db="EMBL/GenBank/DDBJ databases">
        <title>Resequencing data analysis of finger millet.</title>
        <authorList>
            <person name="Hatakeyama M."/>
            <person name="Aluri S."/>
            <person name="Balachadran M.T."/>
            <person name="Sivarajan S.R."/>
            <person name="Poveda L."/>
            <person name="Shimizu-Inatsugi R."/>
            <person name="Schlapbach R."/>
            <person name="Sreeman S.M."/>
            <person name="Shimizu K.K."/>
        </authorList>
    </citation>
    <scope>NUCLEOTIDE SEQUENCE</scope>
</reference>
<accession>A0AAV5BFG1</accession>